<evidence type="ECO:0000259" key="1">
    <source>
        <dbReference type="PROSITE" id="PS51736"/>
    </source>
</evidence>
<keyword evidence="4" id="KW-1185">Reference proteome</keyword>
<dbReference type="PROSITE" id="PS51736">
    <property type="entry name" value="RECOMBINASES_3"/>
    <property type="match status" value="1"/>
</dbReference>
<dbReference type="InterPro" id="IPR006119">
    <property type="entry name" value="Resolv_N"/>
</dbReference>
<dbReference type="InterPro" id="IPR038109">
    <property type="entry name" value="DNA_bind_recomb_sf"/>
</dbReference>
<dbReference type="PANTHER" id="PTHR30461">
    <property type="entry name" value="DNA-INVERTASE FROM LAMBDOID PROPHAGE"/>
    <property type="match status" value="1"/>
</dbReference>
<organism evidence="3 4">
    <name type="scientific">Streptomyces vulcanius</name>
    <dbReference type="NCBI Taxonomy" id="1441876"/>
    <lineage>
        <taxon>Bacteria</taxon>
        <taxon>Bacillati</taxon>
        <taxon>Actinomycetota</taxon>
        <taxon>Actinomycetes</taxon>
        <taxon>Kitasatosporales</taxon>
        <taxon>Streptomycetaceae</taxon>
        <taxon>Streptomyces</taxon>
    </lineage>
</organism>
<protein>
    <submittedName>
        <fullName evidence="3">Recombinase family protein</fullName>
    </submittedName>
</protein>
<dbReference type="Gene3D" id="3.40.50.1390">
    <property type="entry name" value="Resolvase, N-terminal catalytic domain"/>
    <property type="match status" value="1"/>
</dbReference>
<gene>
    <name evidence="3" type="ORF">ACFPIH_21830</name>
</gene>
<dbReference type="PANTHER" id="PTHR30461:SF23">
    <property type="entry name" value="DNA RECOMBINASE-RELATED"/>
    <property type="match status" value="1"/>
</dbReference>
<dbReference type="InterPro" id="IPR011109">
    <property type="entry name" value="DNA_bind_recombinase_dom"/>
</dbReference>
<accession>A0ABV9AUE7</accession>
<dbReference type="Gene3D" id="3.90.1750.20">
    <property type="entry name" value="Putative Large Serine Recombinase, Chain B, Domain 2"/>
    <property type="match status" value="1"/>
</dbReference>
<feature type="domain" description="Resolvase/invertase-type recombinase catalytic" evidence="1">
    <location>
        <begin position="12"/>
        <end position="160"/>
    </location>
</feature>
<dbReference type="EMBL" id="JBHSFK010000013">
    <property type="protein sequence ID" value="MFC4502138.1"/>
    <property type="molecule type" value="Genomic_DNA"/>
</dbReference>
<name>A0ABV9AUE7_9ACTN</name>
<dbReference type="SUPFAM" id="SSF53041">
    <property type="entry name" value="Resolvase-like"/>
    <property type="match status" value="1"/>
</dbReference>
<sequence>MQNEGQIGIRRHAVIYCRISDDREGRREGVDRQEKTCRQRAARLGWDVVEVLIDNDISAYSGKRRPQYERMLDLLRTGQADAVLALTSRRLQRNWRDAFDFLDLVEQKSIAVELVKSGTVNLSTADGRREARRKAVDDQHESEEIGERVRDAKADAVAQGIYRGGPRPFGYEADGVTIREEEARWIRYATKAIIDGESLRSICRTLAHEGVRTVPRRKRLPDGNRTEPVSRDWKPEELRKMLLRARNAGLLEVTVKDKDSKKRSEIAGPAVWPPALDGDRDRAEEVWRACKTVLENPARRTTTGNGRVWLLSGLARCWCGSTVRASTTGVGGLKKAMESGKTHRPAYRCYAVPSHVIREAHALNRHIEDRAIERLSRPDAAELHLQPVRDTEPREDLAEEAQRLRVKLDGIAADYTQDLITREQMLDMTAGTRERLNTVTVKISGRASTSVLAALPLGDPEAVAELWPTLHLDRRRQVVDALMTIVIGKARRGRPLGFRPGVDKSYFDPDSIVIDWNPPS</sequence>
<evidence type="ECO:0000313" key="4">
    <source>
        <dbReference type="Proteomes" id="UP001595839"/>
    </source>
</evidence>
<proteinExistence type="predicted"/>
<dbReference type="Proteomes" id="UP001595839">
    <property type="component" value="Unassembled WGS sequence"/>
</dbReference>
<dbReference type="SMART" id="SM00857">
    <property type="entry name" value="Resolvase"/>
    <property type="match status" value="1"/>
</dbReference>
<dbReference type="InterPro" id="IPR036162">
    <property type="entry name" value="Resolvase-like_N_sf"/>
</dbReference>
<dbReference type="Pfam" id="PF07508">
    <property type="entry name" value="Recombinase"/>
    <property type="match status" value="1"/>
</dbReference>
<evidence type="ECO:0000259" key="2">
    <source>
        <dbReference type="PROSITE" id="PS51737"/>
    </source>
</evidence>
<dbReference type="Pfam" id="PF00239">
    <property type="entry name" value="Resolvase"/>
    <property type="match status" value="1"/>
</dbReference>
<dbReference type="InterPro" id="IPR050639">
    <property type="entry name" value="SSR_resolvase"/>
</dbReference>
<feature type="domain" description="Recombinase" evidence="2">
    <location>
        <begin position="168"/>
        <end position="300"/>
    </location>
</feature>
<comment type="caution">
    <text evidence="3">The sequence shown here is derived from an EMBL/GenBank/DDBJ whole genome shotgun (WGS) entry which is preliminary data.</text>
</comment>
<reference evidence="4" key="1">
    <citation type="journal article" date="2019" name="Int. J. Syst. Evol. Microbiol.">
        <title>The Global Catalogue of Microorganisms (GCM) 10K type strain sequencing project: providing services to taxonomists for standard genome sequencing and annotation.</title>
        <authorList>
            <consortium name="The Broad Institute Genomics Platform"/>
            <consortium name="The Broad Institute Genome Sequencing Center for Infectious Disease"/>
            <person name="Wu L."/>
            <person name="Ma J."/>
        </authorList>
    </citation>
    <scope>NUCLEOTIDE SEQUENCE [LARGE SCALE GENOMIC DNA]</scope>
    <source>
        <strain evidence="4">CGMCC 4.7177</strain>
    </source>
</reference>
<dbReference type="RefSeq" id="WP_381174663.1">
    <property type="nucleotide sequence ID" value="NZ_JBHSFK010000013.1"/>
</dbReference>
<dbReference type="PROSITE" id="PS51737">
    <property type="entry name" value="RECOMBINASE_DNA_BIND"/>
    <property type="match status" value="1"/>
</dbReference>
<dbReference type="CDD" id="cd00338">
    <property type="entry name" value="Ser_Recombinase"/>
    <property type="match status" value="1"/>
</dbReference>
<evidence type="ECO:0000313" key="3">
    <source>
        <dbReference type="EMBL" id="MFC4502138.1"/>
    </source>
</evidence>